<evidence type="ECO:0000313" key="3">
    <source>
        <dbReference type="Proteomes" id="UP000008144"/>
    </source>
</evidence>
<accession>F6SPU1</accession>
<feature type="compositionally biased region" description="Basic and acidic residues" evidence="1">
    <location>
        <begin position="69"/>
        <end position="80"/>
    </location>
</feature>
<reference evidence="2" key="2">
    <citation type="journal article" date="2008" name="Genome Biol.">
        <title>Improved genome assembly and evidence-based global gene model set for the chordate Ciona intestinalis: new insight into intron and operon populations.</title>
        <authorList>
            <person name="Satou Y."/>
            <person name="Mineta K."/>
            <person name="Ogasawara M."/>
            <person name="Sasakura Y."/>
            <person name="Shoguchi E."/>
            <person name="Ueno K."/>
            <person name="Yamada L."/>
            <person name="Matsumoto J."/>
            <person name="Wasserscheid J."/>
            <person name="Dewar K."/>
            <person name="Wiley G.B."/>
            <person name="Macmil S.L."/>
            <person name="Roe B.A."/>
            <person name="Zeller R.W."/>
            <person name="Hastings K.E."/>
            <person name="Lemaire P."/>
            <person name="Lindquist E."/>
            <person name="Endo T."/>
            <person name="Hotta K."/>
            <person name="Inaba K."/>
        </authorList>
    </citation>
    <scope>NUCLEOTIDE SEQUENCE [LARGE SCALE GENOMIC DNA]</scope>
    <source>
        <strain evidence="2">wild type</strain>
    </source>
</reference>
<feature type="compositionally biased region" description="Basic and acidic residues" evidence="1">
    <location>
        <begin position="329"/>
        <end position="341"/>
    </location>
</feature>
<name>F6SPU1_CIOIN</name>
<sequence length="353" mass="40620">MKAVYKIPLENVTCDDGMSGVSDNTDVLCSQGIIENAFSYAESDGMNSIHSWLELCSPKAQRRGREKTRRSERTGREKTRSAPASQISRSRERSPVNELDVDDIHDYRPLIPSKRPIVIRANELRDLSPPHTVHYDDEPVRRRPDRYRSAENVSRKAYPRKVPLTDRYSSQKKLADIYRQEYLSNLRDTRERRSKSMYSLPQRRAESKDRDVYGPIDYYRGISPSSISAVASSGSQRSCDSYLGASNMEERDLFGREYLPVESSFTKRVLSESRLARQRHFSGNLNEPGVEAISRIQTPVARSRRKNVTSWAYGDESRTGQVGSSRSMYDVRQRQQEKEDTIPRIPRFVPSVR</sequence>
<reference evidence="2" key="4">
    <citation type="submission" date="2025-09" db="UniProtKB">
        <authorList>
            <consortium name="Ensembl"/>
        </authorList>
    </citation>
    <scope>IDENTIFICATION</scope>
</reference>
<keyword evidence="3" id="KW-1185">Reference proteome</keyword>
<dbReference type="Proteomes" id="UP000008144">
    <property type="component" value="Chromosome 9"/>
</dbReference>
<reference evidence="3" key="1">
    <citation type="journal article" date="2002" name="Science">
        <title>The draft genome of Ciona intestinalis: insights into chordate and vertebrate origins.</title>
        <authorList>
            <person name="Dehal P."/>
            <person name="Satou Y."/>
            <person name="Campbell R.K."/>
            <person name="Chapman J."/>
            <person name="Degnan B."/>
            <person name="De Tomaso A."/>
            <person name="Davidson B."/>
            <person name="Di Gregorio A."/>
            <person name="Gelpke M."/>
            <person name="Goodstein D.M."/>
            <person name="Harafuji N."/>
            <person name="Hastings K.E."/>
            <person name="Ho I."/>
            <person name="Hotta K."/>
            <person name="Huang W."/>
            <person name="Kawashima T."/>
            <person name="Lemaire P."/>
            <person name="Martinez D."/>
            <person name="Meinertzhagen I.A."/>
            <person name="Necula S."/>
            <person name="Nonaka M."/>
            <person name="Putnam N."/>
            <person name="Rash S."/>
            <person name="Saiga H."/>
            <person name="Satake M."/>
            <person name="Terry A."/>
            <person name="Yamada L."/>
            <person name="Wang H.G."/>
            <person name="Awazu S."/>
            <person name="Azumi K."/>
            <person name="Boore J."/>
            <person name="Branno M."/>
            <person name="Chin-Bow S."/>
            <person name="DeSantis R."/>
            <person name="Doyle S."/>
            <person name="Francino P."/>
            <person name="Keys D.N."/>
            <person name="Haga S."/>
            <person name="Hayashi H."/>
            <person name="Hino K."/>
            <person name="Imai K.S."/>
            <person name="Inaba K."/>
            <person name="Kano S."/>
            <person name="Kobayashi K."/>
            <person name="Kobayashi M."/>
            <person name="Lee B.I."/>
            <person name="Makabe K.W."/>
            <person name="Manohar C."/>
            <person name="Matassi G."/>
            <person name="Medina M."/>
            <person name="Mochizuki Y."/>
            <person name="Mount S."/>
            <person name="Morishita T."/>
            <person name="Miura S."/>
            <person name="Nakayama A."/>
            <person name="Nishizaka S."/>
            <person name="Nomoto H."/>
            <person name="Ohta F."/>
            <person name="Oishi K."/>
            <person name="Rigoutsos I."/>
            <person name="Sano M."/>
            <person name="Sasaki A."/>
            <person name="Sasakura Y."/>
            <person name="Shoguchi E."/>
            <person name="Shin-i T."/>
            <person name="Spagnuolo A."/>
            <person name="Stainier D."/>
            <person name="Suzuki M.M."/>
            <person name="Tassy O."/>
            <person name="Takatori N."/>
            <person name="Tokuoka M."/>
            <person name="Yagi K."/>
            <person name="Yoshizaki F."/>
            <person name="Wada S."/>
            <person name="Zhang C."/>
            <person name="Hyatt P.D."/>
            <person name="Larimer F."/>
            <person name="Detter C."/>
            <person name="Doggett N."/>
            <person name="Glavina T."/>
            <person name="Hawkins T."/>
            <person name="Richardson P."/>
            <person name="Lucas S."/>
            <person name="Kohara Y."/>
            <person name="Levine M."/>
            <person name="Satoh N."/>
            <person name="Rokhsar D.S."/>
        </authorList>
    </citation>
    <scope>NUCLEOTIDE SEQUENCE [LARGE SCALE GENOMIC DNA]</scope>
</reference>
<dbReference type="EMBL" id="EAAA01002861">
    <property type="status" value="NOT_ANNOTATED_CDS"/>
    <property type="molecule type" value="Genomic_DNA"/>
</dbReference>
<dbReference type="Ensembl" id="ENSCINT00000006535.3">
    <property type="protein sequence ID" value="ENSCINP00000006535.3"/>
    <property type="gene ID" value="ENSCING00000003201.3"/>
</dbReference>
<evidence type="ECO:0000256" key="1">
    <source>
        <dbReference type="SAM" id="MobiDB-lite"/>
    </source>
</evidence>
<feature type="region of interest" description="Disordered" evidence="1">
    <location>
        <begin position="59"/>
        <end position="98"/>
    </location>
</feature>
<dbReference type="HOGENOM" id="CLU_785148_0_0_1"/>
<proteinExistence type="predicted"/>
<feature type="region of interest" description="Disordered" evidence="1">
    <location>
        <begin position="128"/>
        <end position="155"/>
    </location>
</feature>
<organism evidence="2 3">
    <name type="scientific">Ciona intestinalis</name>
    <name type="common">Transparent sea squirt</name>
    <name type="synonym">Ascidia intestinalis</name>
    <dbReference type="NCBI Taxonomy" id="7719"/>
    <lineage>
        <taxon>Eukaryota</taxon>
        <taxon>Metazoa</taxon>
        <taxon>Chordata</taxon>
        <taxon>Tunicata</taxon>
        <taxon>Ascidiacea</taxon>
        <taxon>Phlebobranchia</taxon>
        <taxon>Cionidae</taxon>
        <taxon>Ciona</taxon>
    </lineage>
</organism>
<feature type="compositionally biased region" description="Basic and acidic residues" evidence="1">
    <location>
        <begin position="128"/>
        <end position="149"/>
    </location>
</feature>
<feature type="region of interest" description="Disordered" evidence="1">
    <location>
        <begin position="314"/>
        <end position="341"/>
    </location>
</feature>
<protein>
    <submittedName>
        <fullName evidence="2">Uncharacterized protein</fullName>
    </submittedName>
</protein>
<dbReference type="AlphaFoldDB" id="F6SPU1"/>
<evidence type="ECO:0000313" key="2">
    <source>
        <dbReference type="Ensembl" id="ENSCINP00000006535.3"/>
    </source>
</evidence>
<dbReference type="InParanoid" id="F6SPU1"/>
<reference evidence="2" key="3">
    <citation type="submission" date="2025-08" db="UniProtKB">
        <authorList>
            <consortium name="Ensembl"/>
        </authorList>
    </citation>
    <scope>IDENTIFICATION</scope>
</reference>